<dbReference type="Proteomes" id="UP001177140">
    <property type="component" value="Unassembled WGS sequence"/>
</dbReference>
<protein>
    <recommendedName>
        <fullName evidence="9">X8 domain-containing protein</fullName>
    </recommendedName>
</protein>
<dbReference type="GO" id="GO:0098552">
    <property type="term" value="C:side of membrane"/>
    <property type="evidence" value="ECO:0007669"/>
    <property type="project" value="UniProtKB-KW"/>
</dbReference>
<dbReference type="PANTHER" id="PTHR31044:SF52">
    <property type="entry name" value="OS01G0631500 PROTEIN"/>
    <property type="match status" value="1"/>
</dbReference>
<dbReference type="AlphaFoldDB" id="A0AA41VGH7"/>
<keyword evidence="5 8" id="KW-0472">Membrane</keyword>
<dbReference type="EMBL" id="JAJJMA010217293">
    <property type="protein sequence ID" value="MCL7040862.1"/>
    <property type="molecule type" value="Genomic_DNA"/>
</dbReference>
<evidence type="ECO:0000256" key="6">
    <source>
        <dbReference type="ARBA" id="ARBA00023157"/>
    </source>
</evidence>
<evidence type="ECO:0000256" key="1">
    <source>
        <dbReference type="ARBA" id="ARBA00004609"/>
    </source>
</evidence>
<evidence type="ECO:0000256" key="3">
    <source>
        <dbReference type="ARBA" id="ARBA00022622"/>
    </source>
</evidence>
<keyword evidence="8" id="KW-1133">Transmembrane helix</keyword>
<proteinExistence type="predicted"/>
<keyword evidence="11" id="KW-1185">Reference proteome</keyword>
<organism evidence="10 11">
    <name type="scientific">Papaver nudicaule</name>
    <name type="common">Iceland poppy</name>
    <dbReference type="NCBI Taxonomy" id="74823"/>
    <lineage>
        <taxon>Eukaryota</taxon>
        <taxon>Viridiplantae</taxon>
        <taxon>Streptophyta</taxon>
        <taxon>Embryophyta</taxon>
        <taxon>Tracheophyta</taxon>
        <taxon>Spermatophyta</taxon>
        <taxon>Magnoliopsida</taxon>
        <taxon>Ranunculales</taxon>
        <taxon>Papaveraceae</taxon>
        <taxon>Papaveroideae</taxon>
        <taxon>Papaver</taxon>
    </lineage>
</organism>
<evidence type="ECO:0000256" key="4">
    <source>
        <dbReference type="ARBA" id="ARBA00022729"/>
    </source>
</evidence>
<dbReference type="InterPro" id="IPR012946">
    <property type="entry name" value="X8"/>
</dbReference>
<comment type="subcellular location">
    <subcellularLocation>
        <location evidence="1">Cell membrane</location>
        <topology evidence="1">Lipid-anchor</topology>
        <topology evidence="1">GPI-anchor</topology>
    </subcellularLocation>
</comment>
<evidence type="ECO:0000256" key="2">
    <source>
        <dbReference type="ARBA" id="ARBA00022475"/>
    </source>
</evidence>
<name>A0AA41VGH7_PAPNU</name>
<dbReference type="FunFam" id="1.20.58.1040:FF:000001">
    <property type="entry name" value="Glucan endo-1,3-beta-glucosidase 4"/>
    <property type="match status" value="1"/>
</dbReference>
<sequence>MTFPIASSYVCFISIFSHLLCNLAALSMLGFAKNGADNDLLLAALNWTCGVAKIDCTALLPNKQCYKPNTLEAHASYAFNSYYHQNTMIIGSCDFSGVATVTTTNPSQGMCVYTGSW</sequence>
<evidence type="ECO:0000259" key="9">
    <source>
        <dbReference type="SMART" id="SM00768"/>
    </source>
</evidence>
<evidence type="ECO:0000256" key="5">
    <source>
        <dbReference type="ARBA" id="ARBA00023136"/>
    </source>
</evidence>
<keyword evidence="3" id="KW-0336">GPI-anchor</keyword>
<dbReference type="GO" id="GO:0005886">
    <property type="term" value="C:plasma membrane"/>
    <property type="evidence" value="ECO:0007669"/>
    <property type="project" value="UniProtKB-SubCell"/>
</dbReference>
<dbReference type="Gene3D" id="1.20.58.1040">
    <property type="match status" value="1"/>
</dbReference>
<feature type="domain" description="X8" evidence="9">
    <location>
        <begin position="32"/>
        <end position="113"/>
    </location>
</feature>
<evidence type="ECO:0000256" key="7">
    <source>
        <dbReference type="ARBA" id="ARBA00023180"/>
    </source>
</evidence>
<reference evidence="10" key="1">
    <citation type="submission" date="2022-03" db="EMBL/GenBank/DDBJ databases">
        <title>A functionally conserved STORR gene fusion in Papaver species that diverged 16.8 million years ago.</title>
        <authorList>
            <person name="Catania T."/>
        </authorList>
    </citation>
    <scope>NUCLEOTIDE SEQUENCE</scope>
    <source>
        <strain evidence="10">S-191538</strain>
    </source>
</reference>
<accession>A0AA41VGH7</accession>
<keyword evidence="7" id="KW-0325">Glycoprotein</keyword>
<keyword evidence="2" id="KW-1003">Cell membrane</keyword>
<keyword evidence="8" id="KW-0812">Transmembrane</keyword>
<comment type="caution">
    <text evidence="10">The sequence shown here is derived from an EMBL/GenBank/DDBJ whole genome shotgun (WGS) entry which is preliminary data.</text>
</comment>
<evidence type="ECO:0000313" key="10">
    <source>
        <dbReference type="EMBL" id="MCL7040862.1"/>
    </source>
</evidence>
<dbReference type="Pfam" id="PF07983">
    <property type="entry name" value="X8"/>
    <property type="match status" value="1"/>
</dbReference>
<evidence type="ECO:0000256" key="8">
    <source>
        <dbReference type="SAM" id="Phobius"/>
    </source>
</evidence>
<evidence type="ECO:0000313" key="11">
    <source>
        <dbReference type="Proteomes" id="UP001177140"/>
    </source>
</evidence>
<dbReference type="InterPro" id="IPR044788">
    <property type="entry name" value="X8_dom_prot"/>
</dbReference>
<dbReference type="PANTHER" id="PTHR31044">
    <property type="entry name" value="BETA-1,3 GLUCANASE"/>
    <property type="match status" value="1"/>
</dbReference>
<keyword evidence="6" id="KW-1015">Disulfide bond</keyword>
<dbReference type="GO" id="GO:0009506">
    <property type="term" value="C:plasmodesma"/>
    <property type="evidence" value="ECO:0007669"/>
    <property type="project" value="UniProtKB-ARBA"/>
</dbReference>
<keyword evidence="3" id="KW-0449">Lipoprotein</keyword>
<dbReference type="SMART" id="SM00768">
    <property type="entry name" value="X8"/>
    <property type="match status" value="1"/>
</dbReference>
<gene>
    <name evidence="10" type="ORF">MKW94_012902</name>
</gene>
<feature type="transmembrane region" description="Helical" evidence="8">
    <location>
        <begin position="6"/>
        <end position="32"/>
    </location>
</feature>
<keyword evidence="4" id="KW-0732">Signal</keyword>